<keyword evidence="6 8" id="KW-0067">ATP-binding</keyword>
<keyword evidence="8" id="KW-0804">Transcription</keyword>
<comment type="subcellular location">
    <subcellularLocation>
        <location evidence="1">Nucleus</location>
    </subcellularLocation>
</comment>
<dbReference type="eggNOG" id="KOG1942">
    <property type="taxonomic scope" value="Eukaryota"/>
</dbReference>
<dbReference type="Gene3D" id="1.10.8.60">
    <property type="match status" value="1"/>
</dbReference>
<dbReference type="VEuPathDB" id="PiroplasmaDB:BEWA_009400"/>
<keyword evidence="5 8" id="KW-0347">Helicase</keyword>
<evidence type="ECO:0000256" key="6">
    <source>
        <dbReference type="ARBA" id="ARBA00022840"/>
    </source>
</evidence>
<evidence type="ECO:0000313" key="10">
    <source>
        <dbReference type="EMBL" id="AFZ81526.1"/>
    </source>
</evidence>
<keyword evidence="7 8" id="KW-0539">Nucleus</keyword>
<dbReference type="AlphaFoldDB" id="L0B2S6"/>
<dbReference type="RefSeq" id="XP_004831192.1">
    <property type="nucleotide sequence ID" value="XM_004831135.1"/>
</dbReference>
<dbReference type="GO" id="GO:0016887">
    <property type="term" value="F:ATP hydrolysis activity"/>
    <property type="evidence" value="ECO:0007669"/>
    <property type="project" value="RHEA"/>
</dbReference>
<dbReference type="InterPro" id="IPR027417">
    <property type="entry name" value="P-loop_NTPase"/>
</dbReference>
<dbReference type="OrthoDB" id="10060499at2759"/>
<dbReference type="InterPro" id="IPR003593">
    <property type="entry name" value="AAA+_ATPase"/>
</dbReference>
<keyword evidence="3 8" id="KW-0547">Nucleotide-binding</keyword>
<dbReference type="KEGG" id="beq:BEWA_009400"/>
<dbReference type="EC" id="3.6.4.12" evidence="8"/>
<evidence type="ECO:0000256" key="5">
    <source>
        <dbReference type="ARBA" id="ARBA00022806"/>
    </source>
</evidence>
<evidence type="ECO:0000256" key="1">
    <source>
        <dbReference type="ARBA" id="ARBA00004123"/>
    </source>
</evidence>
<reference evidence="10 11" key="1">
    <citation type="journal article" date="2012" name="BMC Genomics">
        <title>Comparative genomic analysis and phylogenetic position of Theileria equi.</title>
        <authorList>
            <person name="Kappmeyer L.S."/>
            <person name="Thiagarajan M."/>
            <person name="Herndon D.R."/>
            <person name="Ramsay J.D."/>
            <person name="Caler E."/>
            <person name="Djikeng A."/>
            <person name="Gillespie J.J."/>
            <person name="Lau A.O."/>
            <person name="Roalson E.H."/>
            <person name="Silva J.C."/>
            <person name="Silva M.G."/>
            <person name="Suarez C.E."/>
            <person name="Ueti M.W."/>
            <person name="Nene V.M."/>
            <person name="Mealey R.H."/>
            <person name="Knowles D.P."/>
            <person name="Brayton K.A."/>
        </authorList>
    </citation>
    <scope>NUCLEOTIDE SEQUENCE [LARGE SCALE GENOMIC DNA]</scope>
    <source>
        <strain evidence="10 11">WA</strain>
    </source>
</reference>
<dbReference type="FunFam" id="2.40.50.360:FF:000001">
    <property type="entry name" value="RuvB-like helicase"/>
    <property type="match status" value="1"/>
</dbReference>
<dbReference type="Proteomes" id="UP000031512">
    <property type="component" value="Chromosome 3"/>
</dbReference>
<evidence type="ECO:0000256" key="2">
    <source>
        <dbReference type="ARBA" id="ARBA00007519"/>
    </source>
</evidence>
<accession>L0B2S6</accession>
<dbReference type="InterPro" id="IPR042487">
    <property type="entry name" value="RuvBL1/2_DNA/RNA_bd_dom"/>
</dbReference>
<dbReference type="InterPro" id="IPR041048">
    <property type="entry name" value="RuvB-like_C"/>
</dbReference>
<comment type="similarity">
    <text evidence="2 8">Belongs to the RuvB family.</text>
</comment>
<evidence type="ECO:0000313" key="11">
    <source>
        <dbReference type="Proteomes" id="UP000031512"/>
    </source>
</evidence>
<evidence type="ECO:0000256" key="8">
    <source>
        <dbReference type="RuleBase" id="RU363048"/>
    </source>
</evidence>
<comment type="catalytic activity">
    <reaction evidence="8">
        <text>ATP + H2O = ADP + phosphate + H(+)</text>
        <dbReference type="Rhea" id="RHEA:13065"/>
        <dbReference type="ChEBI" id="CHEBI:15377"/>
        <dbReference type="ChEBI" id="CHEBI:15378"/>
        <dbReference type="ChEBI" id="CHEBI:30616"/>
        <dbReference type="ChEBI" id="CHEBI:43474"/>
        <dbReference type="ChEBI" id="CHEBI:456216"/>
        <dbReference type="EC" id="3.6.4.12"/>
    </reaction>
</comment>
<dbReference type="InterPro" id="IPR010339">
    <property type="entry name" value="TIP49_P-loop"/>
</dbReference>
<dbReference type="SUPFAM" id="SSF52540">
    <property type="entry name" value="P-loop containing nucleoside triphosphate hydrolases"/>
    <property type="match status" value="1"/>
</dbReference>
<dbReference type="SMART" id="SM00382">
    <property type="entry name" value="AAA"/>
    <property type="match status" value="1"/>
</dbReference>
<dbReference type="EMBL" id="CP001670">
    <property type="protein sequence ID" value="AFZ81526.1"/>
    <property type="molecule type" value="Genomic_DNA"/>
</dbReference>
<evidence type="ECO:0000256" key="3">
    <source>
        <dbReference type="ARBA" id="ARBA00022741"/>
    </source>
</evidence>
<evidence type="ECO:0000259" key="9">
    <source>
        <dbReference type="SMART" id="SM00382"/>
    </source>
</evidence>
<gene>
    <name evidence="10" type="ORF">BEWA_009400</name>
</gene>
<keyword evidence="8" id="KW-0805">Transcription regulation</keyword>
<dbReference type="PANTHER" id="PTHR11093">
    <property type="entry name" value="RUVB-RELATED REPTIN AND PONTIN"/>
    <property type="match status" value="1"/>
</dbReference>
<keyword evidence="11" id="KW-1185">Reference proteome</keyword>
<proteinExistence type="inferred from homology"/>
<dbReference type="Gene3D" id="3.40.50.300">
    <property type="entry name" value="P-loop containing nucleotide triphosphate hydrolases"/>
    <property type="match status" value="1"/>
</dbReference>
<dbReference type="GO" id="GO:0005634">
    <property type="term" value="C:nucleus"/>
    <property type="evidence" value="ECO:0007669"/>
    <property type="project" value="UniProtKB-SubCell"/>
</dbReference>
<name>L0B2S6_THEEQ</name>
<protein>
    <recommendedName>
        <fullName evidence="8">RuvB-like helicase</fullName>
        <ecNumber evidence="8">3.6.4.12</ecNumber>
    </recommendedName>
</protein>
<organism evidence="10 11">
    <name type="scientific">Theileria equi strain WA</name>
    <dbReference type="NCBI Taxonomy" id="1537102"/>
    <lineage>
        <taxon>Eukaryota</taxon>
        <taxon>Sar</taxon>
        <taxon>Alveolata</taxon>
        <taxon>Apicomplexa</taxon>
        <taxon>Aconoidasida</taxon>
        <taxon>Piroplasmida</taxon>
        <taxon>Theileriidae</taxon>
        <taxon>Theileria</taxon>
    </lineage>
</organism>
<dbReference type="Pfam" id="PF06068">
    <property type="entry name" value="TIP49"/>
    <property type="match status" value="1"/>
</dbReference>
<dbReference type="GO" id="GO:0005524">
    <property type="term" value="F:ATP binding"/>
    <property type="evidence" value="ECO:0007669"/>
    <property type="project" value="UniProtKB-KW"/>
</dbReference>
<keyword evidence="4 8" id="KW-0378">Hydrolase</keyword>
<evidence type="ECO:0000256" key="4">
    <source>
        <dbReference type="ARBA" id="ARBA00022801"/>
    </source>
</evidence>
<dbReference type="GeneID" id="15805713"/>
<dbReference type="GO" id="GO:0003678">
    <property type="term" value="F:DNA helicase activity"/>
    <property type="evidence" value="ECO:0007669"/>
    <property type="project" value="UniProtKB-EC"/>
</dbReference>
<feature type="domain" description="AAA+ ATPase" evidence="9">
    <location>
        <begin position="101"/>
        <end position="416"/>
    </location>
</feature>
<dbReference type="STRING" id="1537102.L0B2S6"/>
<dbReference type="Pfam" id="PF17856">
    <property type="entry name" value="TIP49_C"/>
    <property type="match status" value="1"/>
</dbReference>
<dbReference type="Gene3D" id="2.40.50.360">
    <property type="entry name" value="RuvB-like helicase, domain II"/>
    <property type="match status" value="1"/>
</dbReference>
<sequence length="494" mass="54395">MQSANIIKDCIPEVNLIKTDPGIIKINKERISVHSHIKGLGVHSSIFNIDTSVVNLPEKAGTKLLKDYENCFDSGCGLIGQFKAREAALLAVDMIKSKKMAGKALLLAGPSGSGKTALAMAIARELSASIPFTILSSTEVFSSEVKKTEILNEAFRKSIHILLKDEKQIYEGEVTELVAEETENPSGGFAKCVSAVVVTLKTVKGSKTLRLAPQIHDQFVKEKITVGDVIYIESISGQVRRCGRCDAYATEFDLEIEEYVPLPRGDVYKKKALVQQVSLNDLDIANSQPTGGNDILSMMNQYLRPKKTEITEKLRLEVNKAVNKYIEMGIAEVIPGVVYIDEVHMFDIECFTYLTKAIESPLAPIVILSTNRGISTVRGTDTIEPHGMPTDLLDRLLIIKTVPYTLHEVIQILRLRGNIESVPVGEDALKKLGEIGINASLRYCMGLIAPANILRKVEDKPMIESKHIEEADSLFMDAKTSAHRVAQQSNMFIS</sequence>
<dbReference type="InterPro" id="IPR027238">
    <property type="entry name" value="RuvB-like"/>
</dbReference>
<evidence type="ECO:0000256" key="7">
    <source>
        <dbReference type="ARBA" id="ARBA00023242"/>
    </source>
</evidence>